<organism evidence="20 21">
    <name type="scientific">Pararobbsia alpina</name>
    <dbReference type="NCBI Taxonomy" id="621374"/>
    <lineage>
        <taxon>Bacteria</taxon>
        <taxon>Pseudomonadati</taxon>
        <taxon>Pseudomonadota</taxon>
        <taxon>Betaproteobacteria</taxon>
        <taxon>Burkholderiales</taxon>
        <taxon>Burkholderiaceae</taxon>
        <taxon>Pararobbsia</taxon>
    </lineage>
</organism>
<dbReference type="SUPFAM" id="SSF54197">
    <property type="entry name" value="HIT-like"/>
    <property type="match status" value="1"/>
</dbReference>
<comment type="pathway">
    <text evidence="4">Lipid metabolism.</text>
</comment>
<dbReference type="GO" id="GO:0008654">
    <property type="term" value="P:phospholipid biosynthetic process"/>
    <property type="evidence" value="ECO:0007669"/>
    <property type="project" value="UniProtKB-KW"/>
</dbReference>
<keyword evidence="21" id="KW-1185">Reference proteome</keyword>
<dbReference type="GO" id="GO:0046342">
    <property type="term" value="P:CDP-diacylglycerol catabolic process"/>
    <property type="evidence" value="ECO:0007669"/>
    <property type="project" value="UniProtKB-UniPathway"/>
</dbReference>
<evidence type="ECO:0000256" key="14">
    <source>
        <dbReference type="ARBA" id="ARBA00023136"/>
    </source>
</evidence>
<dbReference type="GO" id="GO:0005886">
    <property type="term" value="C:plasma membrane"/>
    <property type="evidence" value="ECO:0007669"/>
    <property type="project" value="UniProtKB-SubCell"/>
</dbReference>
<keyword evidence="9" id="KW-0444">Lipid biosynthesis</keyword>
<reference evidence="20 21" key="1">
    <citation type="submission" date="2020-04" db="EMBL/GenBank/DDBJ databases">
        <authorList>
            <person name="De Canck E."/>
        </authorList>
    </citation>
    <scope>NUCLEOTIDE SEQUENCE [LARGE SCALE GENOMIC DNA]</scope>
    <source>
        <strain evidence="20 21">LMG 28138</strain>
    </source>
</reference>
<evidence type="ECO:0000256" key="16">
    <source>
        <dbReference type="ARBA" id="ARBA00023264"/>
    </source>
</evidence>
<dbReference type="EC" id="3.6.1.26" evidence="6"/>
<evidence type="ECO:0000256" key="19">
    <source>
        <dbReference type="SAM" id="SignalP"/>
    </source>
</evidence>
<dbReference type="Gene3D" id="3.30.428.30">
    <property type="entry name" value="HIT family - CDH-like"/>
    <property type="match status" value="1"/>
</dbReference>
<evidence type="ECO:0000256" key="18">
    <source>
        <dbReference type="ARBA" id="ARBA00032892"/>
    </source>
</evidence>
<evidence type="ECO:0000256" key="9">
    <source>
        <dbReference type="ARBA" id="ARBA00022516"/>
    </source>
</evidence>
<keyword evidence="10" id="KW-0812">Transmembrane</keyword>
<dbReference type="InterPro" id="IPR003763">
    <property type="entry name" value="CDP-diacylglyc_Pase"/>
</dbReference>
<comment type="pathway">
    <text evidence="3">Phospholipid metabolism; CDP-diacylglycerol degradation; phosphatidate from CDP-diacylglycerol: step 1/1.</text>
</comment>
<evidence type="ECO:0000256" key="2">
    <source>
        <dbReference type="ARBA" id="ARBA00004162"/>
    </source>
</evidence>
<evidence type="ECO:0000256" key="7">
    <source>
        <dbReference type="ARBA" id="ARBA00019608"/>
    </source>
</evidence>
<evidence type="ECO:0000256" key="17">
    <source>
        <dbReference type="ARBA" id="ARBA00032888"/>
    </source>
</evidence>
<evidence type="ECO:0000256" key="13">
    <source>
        <dbReference type="ARBA" id="ARBA00023098"/>
    </source>
</evidence>
<proteinExistence type="inferred from homology"/>
<dbReference type="InterPro" id="IPR036265">
    <property type="entry name" value="HIT-like_sf"/>
</dbReference>
<evidence type="ECO:0000256" key="8">
    <source>
        <dbReference type="ARBA" id="ARBA00022475"/>
    </source>
</evidence>
<dbReference type="GO" id="GO:0008715">
    <property type="term" value="F:CDP-diacylglycerol diphosphatase activity"/>
    <property type="evidence" value="ECO:0007669"/>
    <property type="project" value="UniProtKB-EC"/>
</dbReference>
<dbReference type="PIRSF" id="PIRSF001273">
    <property type="entry name" value="CDH"/>
    <property type="match status" value="1"/>
</dbReference>
<evidence type="ECO:0000256" key="1">
    <source>
        <dbReference type="ARBA" id="ARBA00001007"/>
    </source>
</evidence>
<keyword evidence="14" id="KW-0472">Membrane</keyword>
<sequence>MKSLIRGTLVPMAVLAAMTLGACATHPGNPNALWNIVSKQCVPQANDPSAHNACAYVDLAGGYAVLKDIRGVGQHLLIPTEKISGIDSPRLEQPGLPNYWRDAWEARVYVERSLHTSLPPEDIGLAINSASGRSQNQLHIHIDCMQPEVVAALSAQRASIGESWRELDVPLEGHRYRARLITDGTLRDTDPFALLVADTRARGESMADQTLLLTGTTLADGKPAFILLNDHVHGLDRGSAEELLDHDCHVRGR</sequence>
<name>A0A6S7BBR1_9BURK</name>
<keyword evidence="12" id="KW-1133">Transmembrane helix</keyword>
<dbReference type="RefSeq" id="WP_175106143.1">
    <property type="nucleotide sequence ID" value="NZ_CADIKM010000018.1"/>
</dbReference>
<comment type="catalytic activity">
    <reaction evidence="1">
        <text>a CDP-1,2-diacyl-sn-glycerol + H2O = a 1,2-diacyl-sn-glycero-3-phosphate + CMP + 2 H(+)</text>
        <dbReference type="Rhea" id="RHEA:15221"/>
        <dbReference type="ChEBI" id="CHEBI:15377"/>
        <dbReference type="ChEBI" id="CHEBI:15378"/>
        <dbReference type="ChEBI" id="CHEBI:58332"/>
        <dbReference type="ChEBI" id="CHEBI:58608"/>
        <dbReference type="ChEBI" id="CHEBI:60377"/>
        <dbReference type="EC" id="3.6.1.26"/>
    </reaction>
</comment>
<evidence type="ECO:0000313" key="21">
    <source>
        <dbReference type="Proteomes" id="UP000494115"/>
    </source>
</evidence>
<dbReference type="Pfam" id="PF02611">
    <property type="entry name" value="CDH"/>
    <property type="match status" value="1"/>
</dbReference>
<evidence type="ECO:0000256" key="5">
    <source>
        <dbReference type="ARBA" id="ARBA00006435"/>
    </source>
</evidence>
<evidence type="ECO:0000313" key="20">
    <source>
        <dbReference type="EMBL" id="CAB3794015.1"/>
    </source>
</evidence>
<keyword evidence="16" id="KW-1208">Phospholipid metabolism</keyword>
<dbReference type="AlphaFoldDB" id="A0A6S7BBR1"/>
<evidence type="ECO:0000256" key="6">
    <source>
        <dbReference type="ARBA" id="ARBA00012375"/>
    </source>
</evidence>
<evidence type="ECO:0000256" key="10">
    <source>
        <dbReference type="ARBA" id="ARBA00022692"/>
    </source>
</evidence>
<feature type="signal peptide" evidence="19">
    <location>
        <begin position="1"/>
        <end position="24"/>
    </location>
</feature>
<evidence type="ECO:0000256" key="12">
    <source>
        <dbReference type="ARBA" id="ARBA00022989"/>
    </source>
</evidence>
<dbReference type="PROSITE" id="PS51257">
    <property type="entry name" value="PROKAR_LIPOPROTEIN"/>
    <property type="match status" value="1"/>
</dbReference>
<feature type="chain" id="PRO_5028882312" description="CDP-diacylglycerol pyrophosphatase" evidence="19">
    <location>
        <begin position="25"/>
        <end position="253"/>
    </location>
</feature>
<evidence type="ECO:0000256" key="15">
    <source>
        <dbReference type="ARBA" id="ARBA00023209"/>
    </source>
</evidence>
<comment type="similarity">
    <text evidence="5">Belongs to the Cdh family.</text>
</comment>
<accession>A0A6S7BBR1</accession>
<dbReference type="Proteomes" id="UP000494115">
    <property type="component" value="Unassembled WGS sequence"/>
</dbReference>
<evidence type="ECO:0000256" key="3">
    <source>
        <dbReference type="ARBA" id="ARBA00004927"/>
    </source>
</evidence>
<evidence type="ECO:0000256" key="4">
    <source>
        <dbReference type="ARBA" id="ARBA00005189"/>
    </source>
</evidence>
<comment type="subcellular location">
    <subcellularLocation>
        <location evidence="2">Cell membrane</location>
        <topology evidence="2">Single-pass membrane protein</topology>
    </subcellularLocation>
</comment>
<keyword evidence="11 20" id="KW-0378">Hydrolase</keyword>
<evidence type="ECO:0000256" key="11">
    <source>
        <dbReference type="ARBA" id="ARBA00022801"/>
    </source>
</evidence>
<keyword evidence="19" id="KW-0732">Signal</keyword>
<dbReference type="EMBL" id="CADIKM010000018">
    <property type="protein sequence ID" value="CAB3794015.1"/>
    <property type="molecule type" value="Genomic_DNA"/>
</dbReference>
<keyword evidence="8" id="KW-1003">Cell membrane</keyword>
<keyword evidence="13" id="KW-0443">Lipid metabolism</keyword>
<keyword evidence="15" id="KW-0594">Phospholipid biosynthesis</keyword>
<dbReference type="NCBIfam" id="NF003986">
    <property type="entry name" value="PRK05471.1-5"/>
    <property type="match status" value="1"/>
</dbReference>
<protein>
    <recommendedName>
        <fullName evidence="7">CDP-diacylglycerol pyrophosphatase</fullName>
        <ecNumber evidence="6">3.6.1.26</ecNumber>
    </recommendedName>
    <alternativeName>
        <fullName evidence="17">CDP-diacylglycerol phosphatidylhydrolase</fullName>
    </alternativeName>
    <alternativeName>
        <fullName evidence="18">CDP-diglyceride hydrolase</fullName>
    </alternativeName>
</protein>
<dbReference type="UniPathway" id="UPA00609">
    <property type="reaction ID" value="UER00664"/>
</dbReference>
<gene>
    <name evidence="20" type="primary">cdh</name>
    <name evidence="20" type="ORF">LMG28138_03633</name>
</gene>